<evidence type="ECO:0000259" key="11">
    <source>
        <dbReference type="PROSITE" id="PS50112"/>
    </source>
</evidence>
<dbReference type="GO" id="GO:0000155">
    <property type="term" value="F:phosphorelay sensor kinase activity"/>
    <property type="evidence" value="ECO:0007669"/>
    <property type="project" value="InterPro"/>
</dbReference>
<protein>
    <recommendedName>
        <fullName evidence="2">histidine kinase</fullName>
        <ecNumber evidence="2">2.7.13.3</ecNumber>
    </recommendedName>
</protein>
<dbReference type="EC" id="2.7.13.3" evidence="2"/>
<dbReference type="PROSITE" id="PS50109">
    <property type="entry name" value="HIS_KIN"/>
    <property type="match status" value="1"/>
</dbReference>
<dbReference type="InterPro" id="IPR005467">
    <property type="entry name" value="His_kinase_dom"/>
</dbReference>
<feature type="transmembrane region" description="Helical" evidence="9">
    <location>
        <begin position="12"/>
        <end position="30"/>
    </location>
</feature>
<dbReference type="PANTHER" id="PTHR43065">
    <property type="entry name" value="SENSOR HISTIDINE KINASE"/>
    <property type="match status" value="1"/>
</dbReference>
<dbReference type="Gene3D" id="1.10.287.130">
    <property type="match status" value="1"/>
</dbReference>
<dbReference type="InterPro" id="IPR035965">
    <property type="entry name" value="PAS-like_dom_sf"/>
</dbReference>
<organism evidence="13 14">
    <name type="scientific">Planococcus koreensis</name>
    <dbReference type="NCBI Taxonomy" id="112331"/>
    <lineage>
        <taxon>Bacteria</taxon>
        <taxon>Bacillati</taxon>
        <taxon>Bacillota</taxon>
        <taxon>Bacilli</taxon>
        <taxon>Bacillales</taxon>
        <taxon>Caryophanaceae</taxon>
        <taxon>Planococcus</taxon>
    </lineage>
</organism>
<evidence type="ECO:0000313" key="13">
    <source>
        <dbReference type="EMBL" id="MBB5179077.1"/>
    </source>
</evidence>
<dbReference type="SMART" id="SM00086">
    <property type="entry name" value="PAC"/>
    <property type="match status" value="1"/>
</dbReference>
<sequence length="526" mass="59626">MERIATNRYRNRLFIHLFGLAHLIHTFIHYVTGETLPYYSIAFGILSYILLVVLYRMKINERALEITILLLMNLSVFILNFETVAAVNIVYFAIPIVASALYYDTLPIIGLGILSAIEILLLAFVFDQLGGRAPMFYVNLTLFVFIFFVLAMTVLHSVFFRKVWTQIEKKNESMERALLSKEGYLHLFFETAKDAIAVFDVDNKIIAINPAFEELYGWTQEECLGRSLPLVPEDRYDEVAERTLRVQQGESFSLLETQDLKKDGSRFDVQITLSPITDEAGNVIATSIISRDISYKKDAEKLILQAEKLKLTGEIAAGVAHEIRNPMTVISGFVQMMDNDEDYPYKEYTKLIHSEIERINLIISEFLVLAKPQPSYVRKISLKKVMGDIIMLFGPEMNMRGITFSSCWEQEDYFINGEEHQMKQVFINLIKNAIEAIDGLDRTGIIELRVEGHTDSHVSMRLHDNGAGISPETLAMIFEPFYTTKATGTGLGLLISQKIVQEHNGTLTIESREGTGTIATALLPCI</sequence>
<comment type="caution">
    <text evidence="13">The sequence shown here is derived from an EMBL/GenBank/DDBJ whole genome shotgun (WGS) entry which is preliminary data.</text>
</comment>
<dbReference type="PRINTS" id="PR00344">
    <property type="entry name" value="BCTRLSENSOR"/>
</dbReference>
<dbReference type="EMBL" id="JACHHE010000001">
    <property type="protein sequence ID" value="MBB5179077.1"/>
    <property type="molecule type" value="Genomic_DNA"/>
</dbReference>
<gene>
    <name evidence="13" type="ORF">HNQ44_000499</name>
</gene>
<keyword evidence="14" id="KW-1185">Reference proteome</keyword>
<name>A0A7W8FTR9_9BACL</name>
<dbReference type="InterPro" id="IPR004358">
    <property type="entry name" value="Sig_transdc_His_kin-like_C"/>
</dbReference>
<dbReference type="NCBIfam" id="TIGR00229">
    <property type="entry name" value="sensory_box"/>
    <property type="match status" value="1"/>
</dbReference>
<evidence type="ECO:0000256" key="2">
    <source>
        <dbReference type="ARBA" id="ARBA00012438"/>
    </source>
</evidence>
<keyword evidence="8" id="KW-0902">Two-component regulatory system</keyword>
<evidence type="ECO:0000256" key="5">
    <source>
        <dbReference type="ARBA" id="ARBA00022741"/>
    </source>
</evidence>
<dbReference type="SUPFAM" id="SSF55785">
    <property type="entry name" value="PYP-like sensor domain (PAS domain)"/>
    <property type="match status" value="1"/>
</dbReference>
<evidence type="ECO:0000256" key="1">
    <source>
        <dbReference type="ARBA" id="ARBA00000085"/>
    </source>
</evidence>
<evidence type="ECO:0000313" key="14">
    <source>
        <dbReference type="Proteomes" id="UP000525923"/>
    </source>
</evidence>
<accession>A0A7W8FTR9</accession>
<evidence type="ECO:0000256" key="6">
    <source>
        <dbReference type="ARBA" id="ARBA00022777"/>
    </source>
</evidence>
<dbReference type="SUPFAM" id="SSF55874">
    <property type="entry name" value="ATPase domain of HSP90 chaperone/DNA topoisomerase II/histidine kinase"/>
    <property type="match status" value="1"/>
</dbReference>
<dbReference type="Proteomes" id="UP000525923">
    <property type="component" value="Unassembled WGS sequence"/>
</dbReference>
<dbReference type="InterPro" id="IPR003594">
    <property type="entry name" value="HATPase_dom"/>
</dbReference>
<feature type="transmembrane region" description="Helical" evidence="9">
    <location>
        <begin position="36"/>
        <end position="55"/>
    </location>
</feature>
<dbReference type="OrthoDB" id="9815750at2"/>
<dbReference type="Gene3D" id="3.30.565.10">
    <property type="entry name" value="Histidine kinase-like ATPase, C-terminal domain"/>
    <property type="match status" value="1"/>
</dbReference>
<dbReference type="AlphaFoldDB" id="A0A7W8FTR9"/>
<dbReference type="InterPro" id="IPR013767">
    <property type="entry name" value="PAS_fold"/>
</dbReference>
<feature type="domain" description="PAC" evidence="12">
    <location>
        <begin position="253"/>
        <end position="305"/>
    </location>
</feature>
<dbReference type="PANTHER" id="PTHR43065:SF10">
    <property type="entry name" value="PEROXIDE STRESS-ACTIVATED HISTIDINE KINASE MAK3"/>
    <property type="match status" value="1"/>
</dbReference>
<keyword evidence="9" id="KW-0812">Transmembrane</keyword>
<dbReference type="InterPro" id="IPR036890">
    <property type="entry name" value="HATPase_C_sf"/>
</dbReference>
<keyword evidence="4" id="KW-0808">Transferase</keyword>
<dbReference type="Pfam" id="PF00989">
    <property type="entry name" value="PAS"/>
    <property type="match status" value="1"/>
</dbReference>
<evidence type="ECO:0000259" key="12">
    <source>
        <dbReference type="PROSITE" id="PS50113"/>
    </source>
</evidence>
<evidence type="ECO:0000256" key="4">
    <source>
        <dbReference type="ARBA" id="ARBA00022679"/>
    </source>
</evidence>
<keyword evidence="6" id="KW-0418">Kinase</keyword>
<reference evidence="13 14" key="1">
    <citation type="submission" date="2020-08" db="EMBL/GenBank/DDBJ databases">
        <title>Genomic Encyclopedia of Type Strains, Phase IV (KMG-IV): sequencing the most valuable type-strain genomes for metagenomic binning, comparative biology and taxonomic classification.</title>
        <authorList>
            <person name="Goeker M."/>
        </authorList>
    </citation>
    <scope>NUCLEOTIDE SEQUENCE [LARGE SCALE GENOMIC DNA]</scope>
    <source>
        <strain evidence="13 14">DSM 15895</strain>
    </source>
</reference>
<evidence type="ECO:0000256" key="3">
    <source>
        <dbReference type="ARBA" id="ARBA00022553"/>
    </source>
</evidence>
<dbReference type="GO" id="GO:0005524">
    <property type="term" value="F:ATP binding"/>
    <property type="evidence" value="ECO:0007669"/>
    <property type="project" value="UniProtKB-KW"/>
</dbReference>
<feature type="transmembrane region" description="Helical" evidence="9">
    <location>
        <begin position="138"/>
        <end position="160"/>
    </location>
</feature>
<evidence type="ECO:0000256" key="7">
    <source>
        <dbReference type="ARBA" id="ARBA00022840"/>
    </source>
</evidence>
<dbReference type="RefSeq" id="WP_135505637.1">
    <property type="nucleotide sequence ID" value="NZ_JACHHE010000001.1"/>
</dbReference>
<evidence type="ECO:0000259" key="10">
    <source>
        <dbReference type="PROSITE" id="PS50109"/>
    </source>
</evidence>
<dbReference type="Gene3D" id="3.30.450.20">
    <property type="entry name" value="PAS domain"/>
    <property type="match status" value="1"/>
</dbReference>
<keyword evidence="5" id="KW-0547">Nucleotide-binding</keyword>
<dbReference type="GO" id="GO:0006355">
    <property type="term" value="P:regulation of DNA-templated transcription"/>
    <property type="evidence" value="ECO:0007669"/>
    <property type="project" value="InterPro"/>
</dbReference>
<dbReference type="CDD" id="cd00130">
    <property type="entry name" value="PAS"/>
    <property type="match status" value="1"/>
</dbReference>
<comment type="catalytic activity">
    <reaction evidence="1">
        <text>ATP + protein L-histidine = ADP + protein N-phospho-L-histidine.</text>
        <dbReference type="EC" id="2.7.13.3"/>
    </reaction>
</comment>
<dbReference type="PROSITE" id="PS50113">
    <property type="entry name" value="PAC"/>
    <property type="match status" value="1"/>
</dbReference>
<dbReference type="InterPro" id="IPR000700">
    <property type="entry name" value="PAS-assoc_C"/>
</dbReference>
<dbReference type="SMART" id="SM00091">
    <property type="entry name" value="PAS"/>
    <property type="match status" value="1"/>
</dbReference>
<feature type="transmembrane region" description="Helical" evidence="9">
    <location>
        <begin position="106"/>
        <end position="126"/>
    </location>
</feature>
<dbReference type="InterPro" id="IPR001610">
    <property type="entry name" value="PAC"/>
</dbReference>
<evidence type="ECO:0000256" key="8">
    <source>
        <dbReference type="ARBA" id="ARBA00023012"/>
    </source>
</evidence>
<dbReference type="CDD" id="cd00082">
    <property type="entry name" value="HisKA"/>
    <property type="match status" value="1"/>
</dbReference>
<keyword evidence="7" id="KW-0067">ATP-binding</keyword>
<dbReference type="InterPro" id="IPR003661">
    <property type="entry name" value="HisK_dim/P_dom"/>
</dbReference>
<dbReference type="InterPro" id="IPR000014">
    <property type="entry name" value="PAS"/>
</dbReference>
<keyword evidence="9" id="KW-0472">Membrane</keyword>
<evidence type="ECO:0000256" key="9">
    <source>
        <dbReference type="SAM" id="Phobius"/>
    </source>
</evidence>
<keyword evidence="3" id="KW-0597">Phosphoprotein</keyword>
<proteinExistence type="predicted"/>
<dbReference type="SMART" id="SM00388">
    <property type="entry name" value="HisKA"/>
    <property type="match status" value="1"/>
</dbReference>
<feature type="domain" description="PAS" evidence="11">
    <location>
        <begin position="181"/>
        <end position="250"/>
    </location>
</feature>
<dbReference type="SUPFAM" id="SSF47384">
    <property type="entry name" value="Homodimeric domain of signal transducing histidine kinase"/>
    <property type="match status" value="1"/>
</dbReference>
<feature type="transmembrane region" description="Helical" evidence="9">
    <location>
        <begin position="67"/>
        <end position="94"/>
    </location>
</feature>
<dbReference type="Pfam" id="PF00512">
    <property type="entry name" value="HisKA"/>
    <property type="match status" value="1"/>
</dbReference>
<keyword evidence="9" id="KW-1133">Transmembrane helix</keyword>
<dbReference type="PROSITE" id="PS50112">
    <property type="entry name" value="PAS"/>
    <property type="match status" value="1"/>
</dbReference>
<dbReference type="SMART" id="SM00387">
    <property type="entry name" value="HATPase_c"/>
    <property type="match status" value="1"/>
</dbReference>
<dbReference type="InterPro" id="IPR036097">
    <property type="entry name" value="HisK_dim/P_sf"/>
</dbReference>
<dbReference type="Pfam" id="PF02518">
    <property type="entry name" value="HATPase_c"/>
    <property type="match status" value="1"/>
</dbReference>
<feature type="domain" description="Histidine kinase" evidence="10">
    <location>
        <begin position="318"/>
        <end position="526"/>
    </location>
</feature>